<evidence type="ECO:0000313" key="2">
    <source>
        <dbReference type="Proteomes" id="UP001595990"/>
    </source>
</evidence>
<dbReference type="RefSeq" id="WP_417922471.1">
    <property type="nucleotide sequence ID" value="NZ_JBHSFS010000002.1"/>
</dbReference>
<keyword evidence="2" id="KW-1185">Reference proteome</keyword>
<evidence type="ECO:0000313" key="1">
    <source>
        <dbReference type="EMBL" id="MFC4512553.1"/>
    </source>
</evidence>
<proteinExistence type="predicted"/>
<accession>A0ABV9BEW2</accession>
<dbReference type="EMBL" id="JBHSFS010000002">
    <property type="protein sequence ID" value="MFC4512553.1"/>
    <property type="molecule type" value="Genomic_DNA"/>
</dbReference>
<name>A0ABV9BEW2_9ACTN</name>
<dbReference type="Proteomes" id="UP001595990">
    <property type="component" value="Unassembled WGS sequence"/>
</dbReference>
<comment type="caution">
    <text evidence="1">The sequence shown here is derived from an EMBL/GenBank/DDBJ whole genome shotgun (WGS) entry which is preliminary data.</text>
</comment>
<organism evidence="1 2">
    <name type="scientific">Streptomyces ehimensis</name>
    <dbReference type="NCBI Taxonomy" id="68195"/>
    <lineage>
        <taxon>Bacteria</taxon>
        <taxon>Bacillati</taxon>
        <taxon>Actinomycetota</taxon>
        <taxon>Actinomycetes</taxon>
        <taxon>Kitasatosporales</taxon>
        <taxon>Streptomycetaceae</taxon>
        <taxon>Streptomyces</taxon>
    </lineage>
</organism>
<sequence length="77" mass="8375">MAIIGRHTDNKGRSTGERIAAVQRYGRPVTDDELTAATRLLDAMLDAAADHAVTLDTFDWVADLPGACLDAIRHQSR</sequence>
<gene>
    <name evidence="1" type="ORF">ACFPEN_06360</name>
</gene>
<reference evidence="2" key="1">
    <citation type="journal article" date="2019" name="Int. J. Syst. Evol. Microbiol.">
        <title>The Global Catalogue of Microorganisms (GCM) 10K type strain sequencing project: providing services to taxonomists for standard genome sequencing and annotation.</title>
        <authorList>
            <consortium name="The Broad Institute Genomics Platform"/>
            <consortium name="The Broad Institute Genome Sequencing Center for Infectious Disease"/>
            <person name="Wu L."/>
            <person name="Ma J."/>
        </authorList>
    </citation>
    <scope>NUCLEOTIDE SEQUENCE [LARGE SCALE GENOMIC DNA]</scope>
    <source>
        <strain evidence="2">CECT 8064</strain>
    </source>
</reference>
<protein>
    <submittedName>
        <fullName evidence="1">Uncharacterized protein</fullName>
    </submittedName>
</protein>